<dbReference type="InterPro" id="IPR014043">
    <property type="entry name" value="Acyl_transferase_dom"/>
</dbReference>
<gene>
    <name evidence="4" type="ORF">PM3016_2160</name>
</gene>
<feature type="domain" description="Malonyl-CoA:ACP transacylase (MAT)" evidence="3">
    <location>
        <begin position="10"/>
        <end position="308"/>
    </location>
</feature>
<protein>
    <submittedName>
        <fullName evidence="4">Acyl transferase</fullName>
    </submittedName>
</protein>
<evidence type="ECO:0000313" key="5">
    <source>
        <dbReference type="Proteomes" id="UP000007523"/>
    </source>
</evidence>
<dbReference type="AlphaFoldDB" id="H6NF47"/>
<dbReference type="STRING" id="1116391.PM3016_2160"/>
<dbReference type="SUPFAM" id="SSF52151">
    <property type="entry name" value="FabD/lysophospholipase-like"/>
    <property type="match status" value="1"/>
</dbReference>
<dbReference type="InterPro" id="IPR001227">
    <property type="entry name" value="Ac_transferase_dom_sf"/>
</dbReference>
<evidence type="ECO:0000259" key="3">
    <source>
        <dbReference type="SMART" id="SM00827"/>
    </source>
</evidence>
<organism evidence="4 5">
    <name type="scientific">Paenibacillus mucilaginosus 3016</name>
    <dbReference type="NCBI Taxonomy" id="1116391"/>
    <lineage>
        <taxon>Bacteria</taxon>
        <taxon>Bacillati</taxon>
        <taxon>Bacillota</taxon>
        <taxon>Bacilli</taxon>
        <taxon>Bacillales</taxon>
        <taxon>Paenibacillaceae</taxon>
        <taxon>Paenibacillus</taxon>
    </lineage>
</organism>
<dbReference type="GO" id="GO:0006633">
    <property type="term" value="P:fatty acid biosynthetic process"/>
    <property type="evidence" value="ECO:0007669"/>
    <property type="project" value="TreeGrafter"/>
</dbReference>
<dbReference type="Gene3D" id="3.40.366.10">
    <property type="entry name" value="Malonyl-Coenzyme A Acyl Carrier Protein, domain 2"/>
    <property type="match status" value="1"/>
</dbReference>
<keyword evidence="4" id="KW-0808">Transferase</keyword>
<dbReference type="Pfam" id="PF00698">
    <property type="entry name" value="Acyl_transf_1"/>
    <property type="match status" value="1"/>
</dbReference>
<dbReference type="Proteomes" id="UP000007523">
    <property type="component" value="Chromosome"/>
</dbReference>
<accession>H6NF47</accession>
<evidence type="ECO:0000313" key="4">
    <source>
        <dbReference type="EMBL" id="AFC29054.1"/>
    </source>
</evidence>
<keyword evidence="1" id="KW-0596">Phosphopantetheine</keyword>
<evidence type="ECO:0000256" key="2">
    <source>
        <dbReference type="ARBA" id="ARBA00022553"/>
    </source>
</evidence>
<dbReference type="SUPFAM" id="SSF55048">
    <property type="entry name" value="Probable ACP-binding domain of malonyl-CoA ACP transacylase"/>
    <property type="match status" value="1"/>
</dbReference>
<dbReference type="PANTHER" id="PTHR43775">
    <property type="entry name" value="FATTY ACID SYNTHASE"/>
    <property type="match status" value="1"/>
</dbReference>
<dbReference type="HOGENOM" id="CLU_030558_3_1_9"/>
<dbReference type="SMART" id="SM00827">
    <property type="entry name" value="PKS_AT"/>
    <property type="match status" value="1"/>
</dbReference>
<evidence type="ECO:0000256" key="1">
    <source>
        <dbReference type="ARBA" id="ARBA00022450"/>
    </source>
</evidence>
<dbReference type="PANTHER" id="PTHR43775:SF37">
    <property type="entry name" value="SI:DKEY-61P9.11"/>
    <property type="match status" value="1"/>
</dbReference>
<dbReference type="InterPro" id="IPR050091">
    <property type="entry name" value="PKS_NRPS_Biosynth_Enz"/>
</dbReference>
<name>H6NF47_9BACL</name>
<dbReference type="EMBL" id="CP003235">
    <property type="protein sequence ID" value="AFC29054.1"/>
    <property type="molecule type" value="Genomic_DNA"/>
</dbReference>
<dbReference type="KEGG" id="pmq:PM3016_2160"/>
<keyword evidence="5" id="KW-1185">Reference proteome</keyword>
<dbReference type="GO" id="GO:0004312">
    <property type="term" value="F:fatty acid synthase activity"/>
    <property type="evidence" value="ECO:0007669"/>
    <property type="project" value="TreeGrafter"/>
</dbReference>
<dbReference type="InterPro" id="IPR016036">
    <property type="entry name" value="Malonyl_transacylase_ACP-bd"/>
</dbReference>
<proteinExistence type="predicted"/>
<sequence>MDVDKPIVFMFSGQGSQYYQMGRALYDGHPVFRHWMDTLDRSCLAIGGYSVTRELYDERQPAGKYFDRLEYTHPAIFMLEYALANVFMELGLHPQYVLGTSLGEYAACAVAGALDYETALASVIVQAEMIRTECEPGGMTAVLAPYSLYYDEPVFHTNTELASVNYDTHFVVAGGEAGLTAVEQYLRGREITFQRLPVPYGFHSRWIEAARMPYARHLGSVTLHSPRMKVVSGCRGEQENLDAEFLWEAVREPLFFRSAIKALKPEKSKIYIDLGPSGTLANFMKQNKYLGLATEDIYPVITPFSKEMTGMERIVARIAAEQKERPWL</sequence>
<reference evidence="4 5" key="1">
    <citation type="journal article" date="2012" name="J. Bacteriol.">
        <title>Complete Genome Sequence of Paenibacillus mucilaginosus 3016, a Bacterium Functional as Microbial Fertilizer.</title>
        <authorList>
            <person name="Ma M."/>
            <person name="Wang Z."/>
            <person name="Li L."/>
            <person name="Jiang X."/>
            <person name="Guan D."/>
            <person name="Cao F."/>
            <person name="Chen H."/>
            <person name="Wang X."/>
            <person name="Shen D."/>
            <person name="Du B."/>
            <person name="Li J."/>
        </authorList>
    </citation>
    <scope>NUCLEOTIDE SEQUENCE [LARGE SCALE GENOMIC DNA]</scope>
    <source>
        <strain evidence="4 5">3016</strain>
    </source>
</reference>
<dbReference type="InterPro" id="IPR016035">
    <property type="entry name" value="Acyl_Trfase/lysoPLipase"/>
</dbReference>
<dbReference type="RefSeq" id="WP_014369467.1">
    <property type="nucleotide sequence ID" value="NC_016935.1"/>
</dbReference>
<keyword evidence="2" id="KW-0597">Phosphoprotein</keyword>